<name>A0AAV7MWX4_PLEWA</name>
<evidence type="ECO:0000313" key="2">
    <source>
        <dbReference type="Proteomes" id="UP001066276"/>
    </source>
</evidence>
<dbReference type="EMBL" id="JANPWB010000013">
    <property type="protein sequence ID" value="KAJ1107861.1"/>
    <property type="molecule type" value="Genomic_DNA"/>
</dbReference>
<feature type="non-terminal residue" evidence="1">
    <location>
        <position position="1"/>
    </location>
</feature>
<organism evidence="1 2">
    <name type="scientific">Pleurodeles waltl</name>
    <name type="common">Iberian ribbed newt</name>
    <dbReference type="NCBI Taxonomy" id="8319"/>
    <lineage>
        <taxon>Eukaryota</taxon>
        <taxon>Metazoa</taxon>
        <taxon>Chordata</taxon>
        <taxon>Craniata</taxon>
        <taxon>Vertebrata</taxon>
        <taxon>Euteleostomi</taxon>
        <taxon>Amphibia</taxon>
        <taxon>Batrachia</taxon>
        <taxon>Caudata</taxon>
        <taxon>Salamandroidea</taxon>
        <taxon>Salamandridae</taxon>
        <taxon>Pleurodelinae</taxon>
        <taxon>Pleurodeles</taxon>
    </lineage>
</organism>
<sequence length="48" mass="5287">NSHVHGGMYRKTTEKRGCSSYVVSQVITDKQHLLLGSRQLGAQGKESN</sequence>
<reference evidence="1" key="1">
    <citation type="journal article" date="2022" name="bioRxiv">
        <title>Sequencing and chromosome-scale assembly of the giantPleurodeles waltlgenome.</title>
        <authorList>
            <person name="Brown T."/>
            <person name="Elewa A."/>
            <person name="Iarovenko S."/>
            <person name="Subramanian E."/>
            <person name="Araus A.J."/>
            <person name="Petzold A."/>
            <person name="Susuki M."/>
            <person name="Suzuki K.-i.T."/>
            <person name="Hayashi T."/>
            <person name="Toyoda A."/>
            <person name="Oliveira C."/>
            <person name="Osipova E."/>
            <person name="Leigh N.D."/>
            <person name="Simon A."/>
            <person name="Yun M.H."/>
        </authorList>
    </citation>
    <scope>NUCLEOTIDE SEQUENCE</scope>
    <source>
        <strain evidence="1">20211129_DDA</strain>
        <tissue evidence="1">Liver</tissue>
    </source>
</reference>
<accession>A0AAV7MWX4</accession>
<protein>
    <submittedName>
        <fullName evidence="1">Uncharacterized protein</fullName>
    </submittedName>
</protein>
<evidence type="ECO:0000313" key="1">
    <source>
        <dbReference type="EMBL" id="KAJ1107861.1"/>
    </source>
</evidence>
<dbReference type="AlphaFoldDB" id="A0AAV7MWX4"/>
<comment type="caution">
    <text evidence="1">The sequence shown here is derived from an EMBL/GenBank/DDBJ whole genome shotgun (WGS) entry which is preliminary data.</text>
</comment>
<feature type="non-terminal residue" evidence="1">
    <location>
        <position position="48"/>
    </location>
</feature>
<proteinExistence type="predicted"/>
<gene>
    <name evidence="1" type="ORF">NDU88_005249</name>
</gene>
<dbReference type="Proteomes" id="UP001066276">
    <property type="component" value="Chromosome 9"/>
</dbReference>
<keyword evidence="2" id="KW-1185">Reference proteome</keyword>